<organism evidence="1 2">
    <name type="scientific">Datura stramonium</name>
    <name type="common">Jimsonweed</name>
    <name type="synonym">Common thornapple</name>
    <dbReference type="NCBI Taxonomy" id="4076"/>
    <lineage>
        <taxon>Eukaryota</taxon>
        <taxon>Viridiplantae</taxon>
        <taxon>Streptophyta</taxon>
        <taxon>Embryophyta</taxon>
        <taxon>Tracheophyta</taxon>
        <taxon>Spermatophyta</taxon>
        <taxon>Magnoliopsida</taxon>
        <taxon>eudicotyledons</taxon>
        <taxon>Gunneridae</taxon>
        <taxon>Pentapetalae</taxon>
        <taxon>asterids</taxon>
        <taxon>lamiids</taxon>
        <taxon>Solanales</taxon>
        <taxon>Solanaceae</taxon>
        <taxon>Solanoideae</taxon>
        <taxon>Datureae</taxon>
        <taxon>Datura</taxon>
    </lineage>
</organism>
<name>A0ABS8TI42_DATST</name>
<reference evidence="1 2" key="1">
    <citation type="journal article" date="2021" name="BMC Genomics">
        <title>Datura genome reveals duplications of psychoactive alkaloid biosynthetic genes and high mutation rate following tissue culture.</title>
        <authorList>
            <person name="Rajewski A."/>
            <person name="Carter-House D."/>
            <person name="Stajich J."/>
            <person name="Litt A."/>
        </authorList>
    </citation>
    <scope>NUCLEOTIDE SEQUENCE [LARGE SCALE GENOMIC DNA]</scope>
    <source>
        <strain evidence="1">AR-01</strain>
    </source>
</reference>
<accession>A0ABS8TI42</accession>
<keyword evidence="2" id="KW-1185">Reference proteome</keyword>
<comment type="caution">
    <text evidence="1">The sequence shown here is derived from an EMBL/GenBank/DDBJ whole genome shotgun (WGS) entry which is preliminary data.</text>
</comment>
<dbReference type="Proteomes" id="UP000823775">
    <property type="component" value="Unassembled WGS sequence"/>
</dbReference>
<protein>
    <submittedName>
        <fullName evidence="1">Uncharacterized protein</fullName>
    </submittedName>
</protein>
<evidence type="ECO:0000313" key="2">
    <source>
        <dbReference type="Proteomes" id="UP000823775"/>
    </source>
</evidence>
<dbReference type="EMBL" id="JACEIK010001541">
    <property type="protein sequence ID" value="MCD7470229.1"/>
    <property type="molecule type" value="Genomic_DNA"/>
</dbReference>
<gene>
    <name evidence="1" type="ORF">HAX54_009946</name>
</gene>
<evidence type="ECO:0000313" key="1">
    <source>
        <dbReference type="EMBL" id="MCD7470229.1"/>
    </source>
</evidence>
<sequence>MGRNKLKRRDYFNKASAQSSVSPFRASLSKSSVIISGSIKSLCISDFFTKLFPILPSHWKLVLKISVASLGLELKSKILWRLYEISGFNFQIPKYVIRILDGTSVPV</sequence>
<proteinExistence type="predicted"/>